<evidence type="ECO:0000313" key="1">
    <source>
        <dbReference type="EMBL" id="TKD13084.1"/>
    </source>
</evidence>
<comment type="caution">
    <text evidence="1">The sequence shown here is derived from an EMBL/GenBank/DDBJ whole genome shotgun (WGS) entry which is preliminary data.</text>
</comment>
<proteinExistence type="predicted"/>
<name>A0A4U1JK17_9BACT</name>
<protein>
    <submittedName>
        <fullName evidence="1">Uncharacterized protein</fullName>
    </submittedName>
</protein>
<reference evidence="1 2" key="1">
    <citation type="submission" date="2019-04" db="EMBL/GenBank/DDBJ databases">
        <authorList>
            <person name="Li Y."/>
            <person name="Wang J."/>
        </authorList>
    </citation>
    <scope>NUCLEOTIDE SEQUENCE [LARGE SCALE GENOMIC DNA]</scope>
    <source>
        <strain evidence="1 2">DSM 14668</strain>
    </source>
</reference>
<dbReference type="Proteomes" id="UP000309215">
    <property type="component" value="Unassembled WGS sequence"/>
</dbReference>
<gene>
    <name evidence="1" type="ORF">E8A74_00575</name>
</gene>
<organism evidence="1 2">
    <name type="scientific">Polyangium fumosum</name>
    <dbReference type="NCBI Taxonomy" id="889272"/>
    <lineage>
        <taxon>Bacteria</taxon>
        <taxon>Pseudomonadati</taxon>
        <taxon>Myxococcota</taxon>
        <taxon>Polyangia</taxon>
        <taxon>Polyangiales</taxon>
        <taxon>Polyangiaceae</taxon>
        <taxon>Polyangium</taxon>
    </lineage>
</organism>
<evidence type="ECO:0000313" key="2">
    <source>
        <dbReference type="Proteomes" id="UP000309215"/>
    </source>
</evidence>
<sequence>MSDDREQRETTRPVTARNLIDWEQALSVLGMERWWPFFEAMGLPPALATAPEPTARLSRRYIEERAAAEKGSGAPPSERRFLEERERLERYFQDVGAELDTASAAALRVWCVVHVVDEHASNALTTWDHLFGRLCGTTTDEGLTVPPDLPATLLERICALVQAGVDPKAGRELRRRVQAAAEPSATAWEAWLEARAAYGAGDGERIGVVEASADLVKIILSQAATRRVLQGLERNLAPAEQEALRSWARRQAERIGLPDPAWP</sequence>
<dbReference type="RefSeq" id="WP_136926900.1">
    <property type="nucleotide sequence ID" value="NZ_SSMQ01000001.1"/>
</dbReference>
<accession>A0A4U1JK17</accession>
<dbReference type="EMBL" id="SSMQ01000001">
    <property type="protein sequence ID" value="TKD13084.1"/>
    <property type="molecule type" value="Genomic_DNA"/>
</dbReference>
<dbReference type="AlphaFoldDB" id="A0A4U1JK17"/>
<keyword evidence="2" id="KW-1185">Reference proteome</keyword>